<keyword evidence="2" id="KW-0238">DNA-binding</keyword>
<organism evidence="6 7">
    <name type="scientific">Paraburkholderia susongensis</name>
    <dbReference type="NCBI Taxonomy" id="1515439"/>
    <lineage>
        <taxon>Bacteria</taxon>
        <taxon>Pseudomonadati</taxon>
        <taxon>Pseudomonadota</taxon>
        <taxon>Betaproteobacteria</taxon>
        <taxon>Burkholderiales</taxon>
        <taxon>Burkholderiaceae</taxon>
        <taxon>Paraburkholderia</taxon>
    </lineage>
</organism>
<feature type="domain" description="HTH iclR-type" evidence="4">
    <location>
        <begin position="17"/>
        <end position="85"/>
    </location>
</feature>
<dbReference type="EMBL" id="FXAT01000006">
    <property type="protein sequence ID" value="SMG52968.1"/>
    <property type="molecule type" value="Genomic_DNA"/>
</dbReference>
<dbReference type="InterPro" id="IPR029016">
    <property type="entry name" value="GAF-like_dom_sf"/>
</dbReference>
<accession>A0A1X7LGI0</accession>
<dbReference type="PROSITE" id="PS51077">
    <property type="entry name" value="HTH_ICLR"/>
    <property type="match status" value="1"/>
</dbReference>
<dbReference type="InterPro" id="IPR014757">
    <property type="entry name" value="Tscrpt_reg_IclR_C"/>
</dbReference>
<keyword evidence="7" id="KW-1185">Reference proteome</keyword>
<name>A0A1X7LGI0_9BURK</name>
<dbReference type="GO" id="GO:0045892">
    <property type="term" value="P:negative regulation of DNA-templated transcription"/>
    <property type="evidence" value="ECO:0007669"/>
    <property type="project" value="TreeGrafter"/>
</dbReference>
<protein>
    <submittedName>
        <fullName evidence="6">Transcriptional regulator, IclR family</fullName>
    </submittedName>
</protein>
<dbReference type="SMART" id="SM00346">
    <property type="entry name" value="HTH_ICLR"/>
    <property type="match status" value="1"/>
</dbReference>
<keyword evidence="1" id="KW-0805">Transcription regulation</keyword>
<dbReference type="PROSITE" id="PS51078">
    <property type="entry name" value="ICLR_ED"/>
    <property type="match status" value="1"/>
</dbReference>
<dbReference type="InterPro" id="IPR036388">
    <property type="entry name" value="WH-like_DNA-bd_sf"/>
</dbReference>
<dbReference type="GO" id="GO:0003700">
    <property type="term" value="F:DNA-binding transcription factor activity"/>
    <property type="evidence" value="ECO:0007669"/>
    <property type="project" value="TreeGrafter"/>
</dbReference>
<dbReference type="Proteomes" id="UP000193228">
    <property type="component" value="Unassembled WGS sequence"/>
</dbReference>
<evidence type="ECO:0000259" key="5">
    <source>
        <dbReference type="PROSITE" id="PS51078"/>
    </source>
</evidence>
<evidence type="ECO:0000313" key="6">
    <source>
        <dbReference type="EMBL" id="SMG52968.1"/>
    </source>
</evidence>
<dbReference type="InterPro" id="IPR050707">
    <property type="entry name" value="HTH_MetabolicPath_Reg"/>
</dbReference>
<dbReference type="Gene3D" id="1.10.10.10">
    <property type="entry name" value="Winged helix-like DNA-binding domain superfamily/Winged helix DNA-binding domain"/>
    <property type="match status" value="1"/>
</dbReference>
<evidence type="ECO:0000256" key="1">
    <source>
        <dbReference type="ARBA" id="ARBA00023015"/>
    </source>
</evidence>
<dbReference type="AlphaFoldDB" id="A0A1X7LGI0"/>
<proteinExistence type="predicted"/>
<feature type="domain" description="IclR-ED" evidence="5">
    <location>
        <begin position="79"/>
        <end position="260"/>
    </location>
</feature>
<evidence type="ECO:0000313" key="7">
    <source>
        <dbReference type="Proteomes" id="UP000193228"/>
    </source>
</evidence>
<gene>
    <name evidence="6" type="ORF">SAMN06265784_10662</name>
</gene>
<dbReference type="OrthoDB" id="9000968at2"/>
<dbReference type="SUPFAM" id="SSF55781">
    <property type="entry name" value="GAF domain-like"/>
    <property type="match status" value="1"/>
</dbReference>
<dbReference type="Pfam" id="PF01614">
    <property type="entry name" value="IclR_C"/>
    <property type="match status" value="1"/>
</dbReference>
<evidence type="ECO:0000256" key="2">
    <source>
        <dbReference type="ARBA" id="ARBA00023125"/>
    </source>
</evidence>
<dbReference type="Pfam" id="PF09339">
    <property type="entry name" value="HTH_IclR"/>
    <property type="match status" value="1"/>
</dbReference>
<sequence>MNPPRTEAQDEVASAPSGSLPKGLALLELLSSDDAPLGITTLARHMDMPKSGVHRLLQVMRGLDWVRQTPTGEYECTLKIWELGQRVANRIDLRGAATAAMRELAEQTRETVLLSILDGVEVLYIDVIDSPQPVRAHTRPGDRAPAFYMATGKAMLAYAPIDIIDRIVGSLEKLTPQTLTMREAVEHEFERVRRKGYAINRGEWSGGAHGVAAPIFNSRGEAVAAISVGAPGERMPEAMMRNLAPIVMQAAKRVSRELGHTG</sequence>
<dbReference type="PANTHER" id="PTHR30136:SF24">
    <property type="entry name" value="HTH-TYPE TRANSCRIPTIONAL REPRESSOR ALLR"/>
    <property type="match status" value="1"/>
</dbReference>
<dbReference type="GO" id="GO:0003677">
    <property type="term" value="F:DNA binding"/>
    <property type="evidence" value="ECO:0007669"/>
    <property type="project" value="UniProtKB-KW"/>
</dbReference>
<dbReference type="PANTHER" id="PTHR30136">
    <property type="entry name" value="HELIX-TURN-HELIX TRANSCRIPTIONAL REGULATOR, ICLR FAMILY"/>
    <property type="match status" value="1"/>
</dbReference>
<evidence type="ECO:0000256" key="3">
    <source>
        <dbReference type="ARBA" id="ARBA00023163"/>
    </source>
</evidence>
<dbReference type="Gene3D" id="3.30.450.40">
    <property type="match status" value="1"/>
</dbReference>
<dbReference type="STRING" id="1515439.SAMN06265784_10662"/>
<dbReference type="SUPFAM" id="SSF46785">
    <property type="entry name" value="Winged helix' DNA-binding domain"/>
    <property type="match status" value="1"/>
</dbReference>
<dbReference type="InterPro" id="IPR005471">
    <property type="entry name" value="Tscrpt_reg_IclR_N"/>
</dbReference>
<dbReference type="InterPro" id="IPR036390">
    <property type="entry name" value="WH_DNA-bd_sf"/>
</dbReference>
<reference evidence="7" key="1">
    <citation type="submission" date="2017-04" db="EMBL/GenBank/DDBJ databases">
        <authorList>
            <person name="Varghese N."/>
            <person name="Submissions S."/>
        </authorList>
    </citation>
    <scope>NUCLEOTIDE SEQUENCE [LARGE SCALE GENOMIC DNA]</scope>
    <source>
        <strain evidence="7">LMG 29540</strain>
    </source>
</reference>
<evidence type="ECO:0000259" key="4">
    <source>
        <dbReference type="PROSITE" id="PS51077"/>
    </source>
</evidence>
<dbReference type="RefSeq" id="WP_085485890.1">
    <property type="nucleotide sequence ID" value="NZ_FXAT01000006.1"/>
</dbReference>
<keyword evidence="3" id="KW-0804">Transcription</keyword>